<dbReference type="EMBL" id="ALJD01000006">
    <property type="protein sequence ID" value="EJN59227.1"/>
    <property type="molecule type" value="Genomic_DNA"/>
</dbReference>
<sequence>MHHIRRRCADAGLRVSLTGVEGAPLRAVVYLVLVDDESAALTECLAVFGIVCEVAATLRAGDFFRRFARLFDRFTGFCRTVRGRGSFLSNCFGGGDCCRTARRRRVARWGGVNAPVRGKGCTSLSSSLVRTNPNVIRRWQPNDRFTADKGKKGLIRARTIREAVAETTATGSRTISVHTNSCLCASSSSRFGTNEEVTP</sequence>
<proteinExistence type="predicted"/>
<comment type="caution">
    <text evidence="1">The sequence shown here is derived from an EMBL/GenBank/DDBJ whole genome shotgun (WGS) entry which is preliminary data.</text>
</comment>
<gene>
    <name evidence="1" type="ORF">HSB1_26480</name>
</gene>
<reference evidence="1 2" key="1">
    <citation type="journal article" date="2012" name="J. Bacteriol.">
        <title>Draft Genome Sequence of the Extremely Halophilic Archaeon Halogranum salarium B-1T.</title>
        <authorList>
            <person name="Kim K.K."/>
            <person name="Lee K.C."/>
            <person name="Lee J.S."/>
        </authorList>
    </citation>
    <scope>NUCLEOTIDE SEQUENCE [LARGE SCALE GENOMIC DNA]</scope>
    <source>
        <strain evidence="1 2">B-1</strain>
    </source>
</reference>
<dbReference type="AlphaFoldDB" id="J3EWI2"/>
<protein>
    <submittedName>
        <fullName evidence="1">Uncharacterized protein</fullName>
    </submittedName>
</protein>
<dbReference type="Proteomes" id="UP000007813">
    <property type="component" value="Unassembled WGS sequence"/>
</dbReference>
<evidence type="ECO:0000313" key="2">
    <source>
        <dbReference type="Proteomes" id="UP000007813"/>
    </source>
</evidence>
<accession>J3EWI2</accession>
<evidence type="ECO:0000313" key="1">
    <source>
        <dbReference type="EMBL" id="EJN59227.1"/>
    </source>
</evidence>
<organism evidence="1 2">
    <name type="scientific">Halogranum salarium B-1</name>
    <dbReference type="NCBI Taxonomy" id="1210908"/>
    <lineage>
        <taxon>Archaea</taxon>
        <taxon>Methanobacteriati</taxon>
        <taxon>Methanobacteriota</taxon>
        <taxon>Stenosarchaea group</taxon>
        <taxon>Halobacteria</taxon>
        <taxon>Halobacteriales</taxon>
        <taxon>Haloferacaceae</taxon>
    </lineage>
</organism>
<name>J3EWI2_9EURY</name>